<sequence length="1143" mass="122654">MREQSTVESNQRCVYRWRTALVACVACSLFLAAGLLLQGHLREGTRGGAGGDGSAAYSLDAIETYADKELHDSTRPQTLDIEETATASPTASAVAPPAPNLLTTAHAVLSKGSDRFSSKQQAFSDQVDACYPETADELVEAVQELDCSLLFLTNSDPQAYLITQHIIVDRPIRIVGHPVFLPVIDASTLNMAPRAFRVVEGGFLDLQYIRVRAGVGETKDRPVSSNQTQAENAFGETSGTQQAGVTGKILETRGGSVAIEQGASGANFEGVIFLSVANSWESVQDAIQATYAGMGGRTYGGHIFIAGGSVKFTNCHFWTTAILLPLTDQFSLGGDILMLAGTLTVTACTFTSTTMFGSLAGAGMVVGILGGVGVFTFCVIQESIIANHSSGPGQTILVGGGVQIITGMDFRLVAVVLAFVGFGDFATAAGVLVMTGVTIENAYGVLFAVGAGFYTAVGSGTLVQIGVTYVQYCGPSFNALAGSSIFVGSGASINVGVPSLFAYSTNTFSGIGGFSYNGAGVSVWVGSPSVNWASTYSFFGLGGTLADSAGFTTFVGSPTFSAYALFYFAGQGGTLWKGSGGAVVALSPVYAPASRQYVSGNADNFYVAGRSFNNAKGLTYASRSKFASTNSKNKTNGMRKMTRHKRRRVRKDIEGSSKGKHKENEKIGHESTFEKRNVQKTGHVEAKKGKRYLKSDNVGLPYPWDWQHYISQKGDDAEPSNRFYMYKTKTFETKDIYDPKITQSLASWVPLKMLDAAKSLEEGFGKHDAQNRLRMLPQVSVDKGDAGMATTEKDLLRVGNNSTAASSPVQRKRHTLYVEEGIDVCQICEVDSIDGPGATRCEYTAAACAALDQAHPDESEGARFDIQDINFEPTCIVIGTLLLIWTDTTQESTTRTERLEASDLRDAMRLWLRDEMDLPDTQVSVFAKGPDKVTSQWLSEDPEVEKRASRKILEATSLSCPFPESQEFTVAFVAHNVEAVEILTIALSGKEGHEGEVAAFLSSRIHFSASSDLFLCSVEASYEERLIIPAYNSPEFLKSPLFSQDAHSPFHGSRRKLHGELAMSVRLIDPNNPGLSLAGGWQHNLVTRQTYKLLLQGFLPSQPLEVVMVKVTGEVLTEKRSASPANPQQGQKACSRTAAGLQD</sequence>
<proteinExistence type="predicted"/>
<dbReference type="Proteomes" id="UP000355283">
    <property type="component" value="Unassembled WGS sequence"/>
</dbReference>
<organism evidence="3 4">
    <name type="scientific">Nannochloropsis salina CCMP1776</name>
    <dbReference type="NCBI Taxonomy" id="1027361"/>
    <lineage>
        <taxon>Eukaryota</taxon>
        <taxon>Sar</taxon>
        <taxon>Stramenopiles</taxon>
        <taxon>Ochrophyta</taxon>
        <taxon>Eustigmatophyceae</taxon>
        <taxon>Eustigmatales</taxon>
        <taxon>Monodopsidaceae</taxon>
        <taxon>Microchloropsis</taxon>
        <taxon>Microchloropsis salina</taxon>
    </lineage>
</organism>
<protein>
    <submittedName>
        <fullName evidence="3">Uncharacterized protein</fullName>
    </submittedName>
</protein>
<feature type="region of interest" description="Disordered" evidence="1">
    <location>
        <begin position="219"/>
        <end position="239"/>
    </location>
</feature>
<feature type="region of interest" description="Disordered" evidence="1">
    <location>
        <begin position="628"/>
        <end position="667"/>
    </location>
</feature>
<keyword evidence="2" id="KW-0812">Transmembrane</keyword>
<evidence type="ECO:0000313" key="4">
    <source>
        <dbReference type="Proteomes" id="UP000355283"/>
    </source>
</evidence>
<keyword evidence="4" id="KW-1185">Reference proteome</keyword>
<feature type="transmembrane region" description="Helical" evidence="2">
    <location>
        <begin position="362"/>
        <end position="380"/>
    </location>
</feature>
<feature type="transmembrane region" description="Helical" evidence="2">
    <location>
        <begin position="412"/>
        <end position="437"/>
    </location>
</feature>
<evidence type="ECO:0000256" key="1">
    <source>
        <dbReference type="SAM" id="MobiDB-lite"/>
    </source>
</evidence>
<dbReference type="EMBL" id="SDOX01000013">
    <property type="protein sequence ID" value="TFJ85417.1"/>
    <property type="molecule type" value="Genomic_DNA"/>
</dbReference>
<evidence type="ECO:0000256" key="2">
    <source>
        <dbReference type="SAM" id="Phobius"/>
    </source>
</evidence>
<feature type="compositionally biased region" description="Polar residues" evidence="1">
    <location>
        <begin position="1123"/>
        <end position="1134"/>
    </location>
</feature>
<feature type="transmembrane region" description="Helical" evidence="2">
    <location>
        <begin position="479"/>
        <end position="501"/>
    </location>
</feature>
<feature type="transmembrane region" description="Helical" evidence="2">
    <location>
        <begin position="443"/>
        <end position="467"/>
    </location>
</feature>
<feature type="compositionally biased region" description="Basic residues" evidence="1">
    <location>
        <begin position="640"/>
        <end position="650"/>
    </location>
</feature>
<keyword evidence="2" id="KW-1133">Transmembrane helix</keyword>
<feature type="compositionally biased region" description="Polar residues" evidence="1">
    <location>
        <begin position="223"/>
        <end position="239"/>
    </location>
</feature>
<dbReference type="AlphaFoldDB" id="A0A4D9D4X4"/>
<feature type="region of interest" description="Disordered" evidence="1">
    <location>
        <begin position="1119"/>
        <end position="1143"/>
    </location>
</feature>
<reference evidence="3 4" key="1">
    <citation type="submission" date="2019-01" db="EMBL/GenBank/DDBJ databases">
        <title>Nuclear Genome Assembly of the Microalgal Biofuel strain Nannochloropsis salina CCMP1776.</title>
        <authorList>
            <person name="Hovde B."/>
        </authorList>
    </citation>
    <scope>NUCLEOTIDE SEQUENCE [LARGE SCALE GENOMIC DNA]</scope>
    <source>
        <strain evidence="3 4">CCMP1776</strain>
    </source>
</reference>
<accession>A0A4D9D4X4</accession>
<feature type="transmembrane region" description="Helical" evidence="2">
    <location>
        <begin position="20"/>
        <end position="37"/>
    </location>
</feature>
<keyword evidence="2" id="KW-0472">Membrane</keyword>
<comment type="caution">
    <text evidence="3">The sequence shown here is derived from an EMBL/GenBank/DDBJ whole genome shotgun (WGS) entry which is preliminary data.</text>
</comment>
<name>A0A4D9D4X4_9STRA</name>
<evidence type="ECO:0000313" key="3">
    <source>
        <dbReference type="EMBL" id="TFJ85417.1"/>
    </source>
</evidence>
<feature type="compositionally biased region" description="Basic and acidic residues" evidence="1">
    <location>
        <begin position="651"/>
        <end position="667"/>
    </location>
</feature>
<gene>
    <name evidence="3" type="ORF">NSK_003314</name>
</gene>
<dbReference type="OrthoDB" id="190078at2759"/>